<evidence type="ECO:0000256" key="1">
    <source>
        <dbReference type="ARBA" id="ARBA00022729"/>
    </source>
</evidence>
<sequence length="325" mass="35340">MRYTNIPSLLAAALVAATFSSAVVAQNWDLPTGYAPTNFHTVNINKFATAVGQATDGKLKINVHPGASLYKMPEIKRAVQSGQVPIGEVLMVTLSNENPLFAIDGMPFFASSYEQAEKLWKVQKPEIEKILAKQGLKLLFAVPWPPQGLMADKEVNSVSDLAGLSFRAYDRQTSRLAELFKARPVTIQAAEVAQALSTGKINSLIASAQSAVDYKAWESIKYFYDIQAWLPKNMVVVSLAEFNSLSPTLQQALVKAGQDAEAAGWIASKEIAAQTKKTLEKNGMNVLTPSKELVDGLNQLGTIMLEEWLVNAGPEGKAVVQAFRQ</sequence>
<dbReference type="Pfam" id="PF03480">
    <property type="entry name" value="DctP"/>
    <property type="match status" value="1"/>
</dbReference>
<evidence type="ECO:0000256" key="2">
    <source>
        <dbReference type="SAM" id="SignalP"/>
    </source>
</evidence>
<proteinExistence type="predicted"/>
<accession>A0ABY4AII9</accession>
<gene>
    <name evidence="3" type="ORF">DHf2319_11845</name>
</gene>
<evidence type="ECO:0000313" key="3">
    <source>
        <dbReference type="EMBL" id="UOD50117.1"/>
    </source>
</evidence>
<name>A0ABY4AII9_9BURK</name>
<dbReference type="Gene3D" id="3.40.190.170">
    <property type="entry name" value="Bacterial extracellular solute-binding protein, family 7"/>
    <property type="match status" value="1"/>
</dbReference>
<dbReference type="PANTHER" id="PTHR33376:SF4">
    <property type="entry name" value="SIALIC ACID-BINDING PERIPLASMIC PROTEIN SIAP"/>
    <property type="match status" value="1"/>
</dbReference>
<feature type="chain" id="PRO_5045188884" evidence="2">
    <location>
        <begin position="26"/>
        <end position="325"/>
    </location>
</feature>
<dbReference type="Proteomes" id="UP000831607">
    <property type="component" value="Chromosome"/>
</dbReference>
<dbReference type="EMBL" id="CP063982">
    <property type="protein sequence ID" value="UOD50117.1"/>
    <property type="molecule type" value="Genomic_DNA"/>
</dbReference>
<dbReference type="InterPro" id="IPR038404">
    <property type="entry name" value="TRAP_DctP_sf"/>
</dbReference>
<evidence type="ECO:0000313" key="4">
    <source>
        <dbReference type="Proteomes" id="UP000831607"/>
    </source>
</evidence>
<protein>
    <submittedName>
        <fullName evidence="3">TRAP transporter substrate-binding protein</fullName>
    </submittedName>
</protein>
<organism evidence="3 4">
    <name type="scientific">Orrella daihaiensis</name>
    <dbReference type="NCBI Taxonomy" id="2782176"/>
    <lineage>
        <taxon>Bacteria</taxon>
        <taxon>Pseudomonadati</taxon>
        <taxon>Pseudomonadota</taxon>
        <taxon>Betaproteobacteria</taxon>
        <taxon>Burkholderiales</taxon>
        <taxon>Alcaligenaceae</taxon>
        <taxon>Orrella</taxon>
    </lineage>
</organism>
<dbReference type="RefSeq" id="WP_243478514.1">
    <property type="nucleotide sequence ID" value="NZ_CP063982.1"/>
</dbReference>
<feature type="signal peptide" evidence="2">
    <location>
        <begin position="1"/>
        <end position="25"/>
    </location>
</feature>
<dbReference type="CDD" id="cd13602">
    <property type="entry name" value="PBP2_TRAP_BpDctp6_7"/>
    <property type="match status" value="1"/>
</dbReference>
<dbReference type="InterPro" id="IPR018389">
    <property type="entry name" value="DctP_fam"/>
</dbReference>
<dbReference type="PANTHER" id="PTHR33376">
    <property type="match status" value="1"/>
</dbReference>
<keyword evidence="1 2" id="KW-0732">Signal</keyword>
<reference evidence="3 4" key="1">
    <citation type="submission" date="2020-11" db="EMBL/GenBank/DDBJ databases">
        <title>Algicoccus daihaiensis sp.nov., isolated from Daihai Lake in Inner Mongolia.</title>
        <authorList>
            <person name="Kai J."/>
        </authorList>
    </citation>
    <scope>NUCLEOTIDE SEQUENCE [LARGE SCALE GENOMIC DNA]</scope>
    <source>
        <strain evidence="4">f23</strain>
    </source>
</reference>
<dbReference type="NCBIfam" id="NF037995">
    <property type="entry name" value="TRAP_S1"/>
    <property type="match status" value="1"/>
</dbReference>
<keyword evidence="4" id="KW-1185">Reference proteome</keyword>